<dbReference type="PANTHER" id="PTHR42716:SF2">
    <property type="entry name" value="L-ASPARTATE OXIDASE, CHLOROPLASTIC"/>
    <property type="match status" value="1"/>
</dbReference>
<dbReference type="InterPro" id="IPR003953">
    <property type="entry name" value="FAD-dep_OxRdtase_2_FAD-bd"/>
</dbReference>
<dbReference type="EC" id="1.4.3.16" evidence="4 10"/>
<proteinExistence type="inferred from homology"/>
<organism evidence="13 14">
    <name type="scientific">Candidatus Magasanikbacteria bacterium CG10_big_fil_rev_8_21_14_0_10_43_6</name>
    <dbReference type="NCBI Taxonomy" id="1974650"/>
    <lineage>
        <taxon>Bacteria</taxon>
        <taxon>Candidatus Magasanikiibacteriota</taxon>
    </lineage>
</organism>
<evidence type="ECO:0000256" key="11">
    <source>
        <dbReference type="RuleBase" id="RU362049"/>
    </source>
</evidence>
<evidence type="ECO:0000256" key="8">
    <source>
        <dbReference type="ARBA" id="ARBA00023002"/>
    </source>
</evidence>
<keyword evidence="6 11" id="KW-0662">Pyridine nucleotide biosynthesis</keyword>
<evidence type="ECO:0000256" key="10">
    <source>
        <dbReference type="NCBIfam" id="TIGR00551"/>
    </source>
</evidence>
<dbReference type="Gene3D" id="3.90.700.10">
    <property type="entry name" value="Succinate dehydrogenase/fumarate reductase flavoprotein, catalytic domain"/>
    <property type="match status" value="1"/>
</dbReference>
<dbReference type="SUPFAM" id="SSF51905">
    <property type="entry name" value="FAD/NAD(P)-binding domain"/>
    <property type="match status" value="1"/>
</dbReference>
<dbReference type="NCBIfam" id="TIGR00551">
    <property type="entry name" value="nadB"/>
    <property type="match status" value="1"/>
</dbReference>
<dbReference type="GO" id="GO:0005737">
    <property type="term" value="C:cytoplasm"/>
    <property type="evidence" value="ECO:0007669"/>
    <property type="project" value="UniProtKB-SubCell"/>
</dbReference>
<comment type="caution">
    <text evidence="13">The sequence shown here is derived from an EMBL/GenBank/DDBJ whole genome shotgun (WGS) entry which is preliminary data.</text>
</comment>
<dbReference type="SUPFAM" id="SSF56425">
    <property type="entry name" value="Succinate dehydrogenase/fumarate reductase flavoprotein, catalytic domain"/>
    <property type="match status" value="1"/>
</dbReference>
<comment type="subcellular location">
    <subcellularLocation>
        <location evidence="11">Cytoplasm</location>
    </subcellularLocation>
</comment>
<dbReference type="GO" id="GO:0008734">
    <property type="term" value="F:L-aspartate oxidase activity"/>
    <property type="evidence" value="ECO:0007669"/>
    <property type="project" value="UniProtKB-UniRule"/>
</dbReference>
<evidence type="ECO:0000313" key="14">
    <source>
        <dbReference type="Proteomes" id="UP000229362"/>
    </source>
</evidence>
<dbReference type="EMBL" id="PFBZ01000004">
    <property type="protein sequence ID" value="PIT87001.1"/>
    <property type="molecule type" value="Genomic_DNA"/>
</dbReference>
<comment type="pathway">
    <text evidence="2 11">Cofactor biosynthesis; NAD(+) biosynthesis; iminoaspartate from L-aspartate (oxidase route): step 1/1.</text>
</comment>
<dbReference type="Proteomes" id="UP000229362">
    <property type="component" value="Unassembled WGS sequence"/>
</dbReference>
<evidence type="ECO:0000256" key="9">
    <source>
        <dbReference type="ARBA" id="ARBA00048305"/>
    </source>
</evidence>
<dbReference type="InterPro" id="IPR027477">
    <property type="entry name" value="Succ_DH/fumarate_Rdtase_cat_sf"/>
</dbReference>
<evidence type="ECO:0000256" key="7">
    <source>
        <dbReference type="ARBA" id="ARBA00022827"/>
    </source>
</evidence>
<comment type="similarity">
    <text evidence="3 11">Belongs to the FAD-dependent oxidoreductase 2 family. NadB subfamily.</text>
</comment>
<evidence type="ECO:0000256" key="4">
    <source>
        <dbReference type="ARBA" id="ARBA00012173"/>
    </source>
</evidence>
<accession>A0A2M6W2J3</accession>
<sequence>MSSRIQKHMYDVVVIGSGIAGLNFAIDASTHGRVAIVTKKELMESNSNYAQGGIAAVLDQHDSFEKHIEDTLAAGCHLNDTEAVRIMVEEAPEQIYRLIDLGVGFSRKETALSLTQEGGHSARRIAHAHDATGKEIERALIAQVRNNPAIDTFESHIAVDLVVDDNRCVGAMVLDIDAGRMEFFSAKAVALASGGAAQVYERNCNPKIATGDGVAMAHRAGVTISDMEFMQFHPTALAIPDKPIFLISETVRGEGGILKREDGTPFMHEYHTQKDLAPRDIVSRAIYAEMQHGPVFLDIRHKGTPYIKQRFPYIYEQLWWHGIKMGQHQIPVAPAAHYTCGGVHTTVDGETSLAGLFAFGEVAHTGVHGANRLASNSLLECMVFGSRAAKKVAQYIQTAPATTMSIGRTQNILHISDPK</sequence>
<evidence type="ECO:0000256" key="3">
    <source>
        <dbReference type="ARBA" id="ARBA00008562"/>
    </source>
</evidence>
<dbReference type="FunFam" id="3.90.700.10:FF:000002">
    <property type="entry name" value="L-aspartate oxidase"/>
    <property type="match status" value="1"/>
</dbReference>
<evidence type="ECO:0000259" key="12">
    <source>
        <dbReference type="Pfam" id="PF00890"/>
    </source>
</evidence>
<comment type="catalytic activity">
    <reaction evidence="9">
        <text>L-aspartate + O2 = iminosuccinate + H2O2</text>
        <dbReference type="Rhea" id="RHEA:25876"/>
        <dbReference type="ChEBI" id="CHEBI:15379"/>
        <dbReference type="ChEBI" id="CHEBI:16240"/>
        <dbReference type="ChEBI" id="CHEBI:29991"/>
        <dbReference type="ChEBI" id="CHEBI:77875"/>
        <dbReference type="EC" id="1.4.3.16"/>
    </reaction>
    <physiologicalReaction direction="left-to-right" evidence="9">
        <dbReference type="Rhea" id="RHEA:25877"/>
    </physiologicalReaction>
</comment>
<dbReference type="UniPathway" id="UPA00253">
    <property type="reaction ID" value="UER00326"/>
</dbReference>
<dbReference type="PRINTS" id="PR00368">
    <property type="entry name" value="FADPNR"/>
</dbReference>
<dbReference type="InterPro" id="IPR036188">
    <property type="entry name" value="FAD/NAD-bd_sf"/>
</dbReference>
<dbReference type="AlphaFoldDB" id="A0A2M6W2J3"/>
<feature type="domain" description="FAD-dependent oxidoreductase 2 FAD-binding" evidence="12">
    <location>
        <begin position="11"/>
        <end position="378"/>
    </location>
</feature>
<protein>
    <recommendedName>
        <fullName evidence="4 10">L-aspartate oxidase</fullName>
        <ecNumber evidence="4 10">1.4.3.16</ecNumber>
    </recommendedName>
</protein>
<evidence type="ECO:0000256" key="6">
    <source>
        <dbReference type="ARBA" id="ARBA00022642"/>
    </source>
</evidence>
<comment type="function">
    <text evidence="11">Catalyzes the oxidation of L-aspartate to iminoaspartate.</text>
</comment>
<comment type="cofactor">
    <cofactor evidence="1 11">
        <name>FAD</name>
        <dbReference type="ChEBI" id="CHEBI:57692"/>
    </cofactor>
</comment>
<reference evidence="14" key="1">
    <citation type="submission" date="2017-09" db="EMBL/GenBank/DDBJ databases">
        <title>Depth-based differentiation of microbial function through sediment-hosted aquifers and enrichment of novel symbionts in the deep terrestrial subsurface.</title>
        <authorList>
            <person name="Probst A.J."/>
            <person name="Ladd B."/>
            <person name="Jarett J.K."/>
            <person name="Geller-Mcgrath D.E."/>
            <person name="Sieber C.M.K."/>
            <person name="Emerson J.B."/>
            <person name="Anantharaman K."/>
            <person name="Thomas B.C."/>
            <person name="Malmstrom R."/>
            <person name="Stieglmeier M."/>
            <person name="Klingl A."/>
            <person name="Woyke T."/>
            <person name="Ryan C.M."/>
            <person name="Banfield J.F."/>
        </authorList>
    </citation>
    <scope>NUCLEOTIDE SEQUENCE [LARGE SCALE GENOMIC DNA]</scope>
</reference>
<evidence type="ECO:0000256" key="5">
    <source>
        <dbReference type="ARBA" id="ARBA00022630"/>
    </source>
</evidence>
<evidence type="ECO:0000313" key="13">
    <source>
        <dbReference type="EMBL" id="PIT87001.1"/>
    </source>
</evidence>
<dbReference type="PANTHER" id="PTHR42716">
    <property type="entry name" value="L-ASPARTATE OXIDASE"/>
    <property type="match status" value="1"/>
</dbReference>
<dbReference type="InterPro" id="IPR005288">
    <property type="entry name" value="NadB"/>
</dbReference>
<keyword evidence="5 11" id="KW-0285">Flavoprotein</keyword>
<evidence type="ECO:0000256" key="2">
    <source>
        <dbReference type="ARBA" id="ARBA00004950"/>
    </source>
</evidence>
<gene>
    <name evidence="13" type="primary">nadB</name>
    <name evidence="13" type="ORF">COU33_00060</name>
</gene>
<dbReference type="GO" id="GO:0034628">
    <property type="term" value="P:'de novo' NAD+ biosynthetic process from L-aspartate"/>
    <property type="evidence" value="ECO:0007669"/>
    <property type="project" value="TreeGrafter"/>
</dbReference>
<keyword evidence="8 11" id="KW-0560">Oxidoreductase</keyword>
<keyword evidence="7 11" id="KW-0274">FAD</keyword>
<evidence type="ECO:0000256" key="1">
    <source>
        <dbReference type="ARBA" id="ARBA00001974"/>
    </source>
</evidence>
<name>A0A2M6W2J3_9BACT</name>
<dbReference type="Pfam" id="PF00890">
    <property type="entry name" value="FAD_binding_2"/>
    <property type="match status" value="1"/>
</dbReference>
<dbReference type="Gene3D" id="3.50.50.60">
    <property type="entry name" value="FAD/NAD(P)-binding domain"/>
    <property type="match status" value="1"/>
</dbReference>
<feature type="non-terminal residue" evidence="13">
    <location>
        <position position="419"/>
    </location>
</feature>